<dbReference type="GO" id="GO:0006508">
    <property type="term" value="P:proteolysis"/>
    <property type="evidence" value="ECO:0007669"/>
    <property type="project" value="InterPro"/>
</dbReference>
<reference evidence="5 6" key="1">
    <citation type="submission" date="2016-07" db="EMBL/GenBank/DDBJ databases">
        <title>Pervasive Adenine N6-methylation of Active Genes in Fungi.</title>
        <authorList>
            <consortium name="DOE Joint Genome Institute"/>
            <person name="Mondo S.J."/>
            <person name="Dannebaum R.O."/>
            <person name="Kuo R.C."/>
            <person name="Labutti K."/>
            <person name="Haridas S."/>
            <person name="Kuo A."/>
            <person name="Salamov A."/>
            <person name="Ahrendt S.R."/>
            <person name="Lipzen A."/>
            <person name="Sullivan W."/>
            <person name="Andreopoulos W.B."/>
            <person name="Clum A."/>
            <person name="Lindquist E."/>
            <person name="Daum C."/>
            <person name="Ramamoorthy G.K."/>
            <person name="Gryganskyi A."/>
            <person name="Culley D."/>
            <person name="Magnuson J.K."/>
            <person name="James T.Y."/>
            <person name="O'Malley M.A."/>
            <person name="Stajich J.E."/>
            <person name="Spatafora J.W."/>
            <person name="Visel A."/>
            <person name="Grigoriev I.V."/>
        </authorList>
    </citation>
    <scope>NUCLEOTIDE SEQUENCE [LARGE SCALE GENOMIC DNA]</scope>
    <source>
        <strain evidence="5 6">NRRL 1336</strain>
    </source>
</reference>
<evidence type="ECO:0000313" key="6">
    <source>
        <dbReference type="Proteomes" id="UP000193560"/>
    </source>
</evidence>
<evidence type="ECO:0000256" key="2">
    <source>
        <dbReference type="ARBA" id="ARBA00022801"/>
    </source>
</evidence>
<dbReference type="Proteomes" id="UP000193560">
    <property type="component" value="Unassembled WGS sequence"/>
</dbReference>
<dbReference type="PANTHER" id="PTHR43248">
    <property type="entry name" value="2-SUCCINYL-6-HYDROXY-2,4-CYCLOHEXADIENE-1-CARBOXYLATE SYNTHASE"/>
    <property type="match status" value="1"/>
</dbReference>
<evidence type="ECO:0000256" key="1">
    <source>
        <dbReference type="ARBA" id="ARBA00010088"/>
    </source>
</evidence>
<sequence>MLFRLLLFPLFFFSLSLQSPLNKTMQLNSGLLHCLDDSNVENFLIPGAKVFDRYFDCPLDYADAQNSETIKVFVRHLVPIDKVQQMKSLPFILYLQGGPGFEVASPASADSGWIKVAFDQGFQVLLLDQRGTGLSTPVSAEALEKFHSDEDKVRYLTNFRADSIVRDSEAIRRALTKDRSVNEEKRISLLGQSFGGFCITTYLSLFPKSVHKAYITGGVPAMVNNPDPVYRALYPRILKKNKLYYKKYPQDIAKVRRIHEYLWENKVTLPNGGILSPRRFLQLGILFGGSGGYDTLHETVTLCISDLNNIKKLTYRTLNHIQQLQSWDSNVIYCILHEAIYCQHKQASRWSAERLLNEEFSSEFEWRLDQLQKDQPVHFTGETIYPFMLEDYAELRPLAGVANKLAEHKWDDLYDISTLNSLDSADQKMELAGVSYFDDMYVDRELSEHTAGQINGFQQYITNQYAHNGVRVDGENVLNYLIKLGRGDVAYDR</sequence>
<dbReference type="InterPro" id="IPR029058">
    <property type="entry name" value="AB_hydrolase_fold"/>
</dbReference>
<dbReference type="InterPro" id="IPR000073">
    <property type="entry name" value="AB_hydrolase_1"/>
</dbReference>
<dbReference type="EMBL" id="MCGE01000016">
    <property type="protein sequence ID" value="ORZ13656.1"/>
    <property type="molecule type" value="Genomic_DNA"/>
</dbReference>
<dbReference type="InterPro" id="IPR002410">
    <property type="entry name" value="Peptidase_S33"/>
</dbReference>
<organism evidence="5 6">
    <name type="scientific">Absidia repens</name>
    <dbReference type="NCBI Taxonomy" id="90262"/>
    <lineage>
        <taxon>Eukaryota</taxon>
        <taxon>Fungi</taxon>
        <taxon>Fungi incertae sedis</taxon>
        <taxon>Mucoromycota</taxon>
        <taxon>Mucoromycotina</taxon>
        <taxon>Mucoromycetes</taxon>
        <taxon>Mucorales</taxon>
        <taxon>Cunninghamellaceae</taxon>
        <taxon>Absidia</taxon>
    </lineage>
</organism>
<dbReference type="InterPro" id="IPR051601">
    <property type="entry name" value="Serine_prot/Carboxylest_S33"/>
</dbReference>
<proteinExistence type="inferred from homology"/>
<evidence type="ECO:0000256" key="3">
    <source>
        <dbReference type="SAM" id="SignalP"/>
    </source>
</evidence>
<name>A0A1X2IC28_9FUNG</name>
<evidence type="ECO:0000259" key="4">
    <source>
        <dbReference type="Pfam" id="PF00561"/>
    </source>
</evidence>
<dbReference type="AlphaFoldDB" id="A0A1X2IC28"/>
<evidence type="ECO:0000313" key="5">
    <source>
        <dbReference type="EMBL" id="ORZ13656.1"/>
    </source>
</evidence>
<feature type="chain" id="PRO_5011987346" evidence="3">
    <location>
        <begin position="19"/>
        <end position="493"/>
    </location>
</feature>
<dbReference type="OrthoDB" id="1898734at2759"/>
<keyword evidence="2 5" id="KW-0378">Hydrolase</keyword>
<dbReference type="STRING" id="90262.A0A1X2IC28"/>
<dbReference type="Pfam" id="PF00561">
    <property type="entry name" value="Abhydrolase_1"/>
    <property type="match status" value="1"/>
</dbReference>
<keyword evidence="6" id="KW-1185">Reference proteome</keyword>
<dbReference type="Gene3D" id="3.40.50.1820">
    <property type="entry name" value="alpha/beta hydrolase"/>
    <property type="match status" value="1"/>
</dbReference>
<gene>
    <name evidence="5" type="ORF">BCR42DRAFT_418806</name>
</gene>
<feature type="signal peptide" evidence="3">
    <location>
        <begin position="1"/>
        <end position="18"/>
    </location>
</feature>
<comment type="caution">
    <text evidence="5">The sequence shown here is derived from an EMBL/GenBank/DDBJ whole genome shotgun (WGS) entry which is preliminary data.</text>
</comment>
<comment type="similarity">
    <text evidence="1">Belongs to the peptidase S33 family.</text>
</comment>
<accession>A0A1X2IC28</accession>
<protein>
    <submittedName>
        <fullName evidence="5">Alpha/Beta hydrolase protein</fullName>
    </submittedName>
</protein>
<dbReference type="PRINTS" id="PR00793">
    <property type="entry name" value="PROAMNOPTASE"/>
</dbReference>
<feature type="domain" description="AB hydrolase-1" evidence="4">
    <location>
        <begin position="91"/>
        <end position="251"/>
    </location>
</feature>
<dbReference type="PANTHER" id="PTHR43248:SF2">
    <property type="entry name" value="PROLYL AMINOPEPTIDASE"/>
    <property type="match status" value="1"/>
</dbReference>
<dbReference type="SUPFAM" id="SSF53474">
    <property type="entry name" value="alpha/beta-Hydrolases"/>
    <property type="match status" value="1"/>
</dbReference>
<keyword evidence="3" id="KW-0732">Signal</keyword>
<dbReference type="GO" id="GO:0008233">
    <property type="term" value="F:peptidase activity"/>
    <property type="evidence" value="ECO:0007669"/>
    <property type="project" value="InterPro"/>
</dbReference>